<keyword evidence="6 9" id="KW-1133">Transmembrane helix</keyword>
<evidence type="ECO:0000256" key="2">
    <source>
        <dbReference type="ARBA" id="ARBA00010867"/>
    </source>
</evidence>
<dbReference type="GO" id="GO:0005744">
    <property type="term" value="C:TIM23 mitochondrial import inner membrane translocase complex"/>
    <property type="evidence" value="ECO:0007669"/>
    <property type="project" value="UniProtKB-UniRule"/>
</dbReference>
<evidence type="ECO:0000256" key="5">
    <source>
        <dbReference type="ARBA" id="ARBA00022946"/>
    </source>
</evidence>
<feature type="compositionally biased region" description="Polar residues" evidence="10">
    <location>
        <begin position="11"/>
        <end position="20"/>
    </location>
</feature>
<name>A0A8K0JQG5_9TREE</name>
<accession>A0A8K0JQG5</accession>
<keyword evidence="7 9" id="KW-0496">Mitochondrion</keyword>
<feature type="transmembrane region" description="Helical" evidence="9">
    <location>
        <begin position="109"/>
        <end position="128"/>
    </location>
</feature>
<dbReference type="Gene3D" id="3.10.450.320">
    <property type="entry name" value="Mitochondrial import inner membrane translocase subunit Tim21"/>
    <property type="match status" value="1"/>
</dbReference>
<proteinExistence type="inferred from homology"/>
<evidence type="ECO:0000256" key="6">
    <source>
        <dbReference type="ARBA" id="ARBA00022989"/>
    </source>
</evidence>
<reference evidence="11" key="1">
    <citation type="submission" date="2020-04" db="EMBL/GenBank/DDBJ databases">
        <title>Analysis of mating type loci in Filobasidium floriforme.</title>
        <authorList>
            <person name="Nowrousian M."/>
        </authorList>
    </citation>
    <scope>NUCLEOTIDE SEQUENCE</scope>
    <source>
        <strain evidence="11">CBS 6242</strain>
    </source>
</reference>
<organism evidence="11 12">
    <name type="scientific">Filobasidium floriforme</name>
    <dbReference type="NCBI Taxonomy" id="5210"/>
    <lineage>
        <taxon>Eukaryota</taxon>
        <taxon>Fungi</taxon>
        <taxon>Dikarya</taxon>
        <taxon>Basidiomycota</taxon>
        <taxon>Agaricomycotina</taxon>
        <taxon>Tremellomycetes</taxon>
        <taxon>Filobasidiales</taxon>
        <taxon>Filobasidiaceae</taxon>
        <taxon>Filobasidium</taxon>
    </lineage>
</organism>
<feature type="region of interest" description="Disordered" evidence="10">
    <location>
        <begin position="1"/>
        <end position="52"/>
    </location>
</feature>
<comment type="subunit">
    <text evidence="9">Component of the TIM23 complex.</text>
</comment>
<evidence type="ECO:0000313" key="12">
    <source>
        <dbReference type="Proteomes" id="UP000812966"/>
    </source>
</evidence>
<evidence type="ECO:0000313" key="11">
    <source>
        <dbReference type="EMBL" id="KAG7562600.1"/>
    </source>
</evidence>
<keyword evidence="9" id="KW-0653">Protein transport</keyword>
<evidence type="ECO:0000256" key="4">
    <source>
        <dbReference type="ARBA" id="ARBA00022692"/>
    </source>
</evidence>
<keyword evidence="9" id="KW-0811">Translocation</keyword>
<keyword evidence="12" id="KW-1185">Reference proteome</keyword>
<comment type="function">
    <text evidence="9">Essential component of the TIM23 complex, a complex that mediates the translocation of transit peptide-containing proteins across the mitochondrial inner membrane.</text>
</comment>
<evidence type="ECO:0000256" key="9">
    <source>
        <dbReference type="RuleBase" id="RU367142"/>
    </source>
</evidence>
<comment type="subcellular location">
    <subcellularLocation>
        <location evidence="9">Mitochondrion inner membrane</location>
        <topology evidence="9">Single-pass membrane protein</topology>
    </subcellularLocation>
    <subcellularLocation>
        <location evidence="1">Mitochondrion membrane</location>
        <topology evidence="1">Single-pass membrane protein</topology>
    </subcellularLocation>
</comment>
<protein>
    <recommendedName>
        <fullName evidence="3 9">Mitochondrial import inner membrane translocase subunit Tim21</fullName>
    </recommendedName>
</protein>
<comment type="similarity">
    <text evidence="2 9">Belongs to the TIM21 family.</text>
</comment>
<dbReference type="Proteomes" id="UP000812966">
    <property type="component" value="Unassembled WGS sequence"/>
</dbReference>
<evidence type="ECO:0000256" key="1">
    <source>
        <dbReference type="ARBA" id="ARBA00004304"/>
    </source>
</evidence>
<keyword evidence="5" id="KW-0809">Transit peptide</keyword>
<dbReference type="InterPro" id="IPR038552">
    <property type="entry name" value="Tim21_IMS_sf"/>
</dbReference>
<dbReference type="EMBL" id="JABELV010000029">
    <property type="protein sequence ID" value="KAG7562600.1"/>
    <property type="molecule type" value="Genomic_DNA"/>
</dbReference>
<keyword evidence="9" id="KW-0813">Transport</keyword>
<evidence type="ECO:0000256" key="7">
    <source>
        <dbReference type="ARBA" id="ARBA00023128"/>
    </source>
</evidence>
<keyword evidence="4 9" id="KW-0812">Transmembrane</keyword>
<dbReference type="PANTHER" id="PTHR13032:SF6">
    <property type="entry name" value="MITOCHONDRIAL IMPORT INNER MEMBRANE TRANSLOCASE SUBUNIT TIM21"/>
    <property type="match status" value="1"/>
</dbReference>
<sequence>MFSAAVRRQLPGSSRTSARSQPIILAARRSFASKGQQEPPFSGPSEAASDFRNRLESEAKAAPGANAKFGPERLGPFPMGGGRVRAKKWAPWKDLDIGGKIVRTTAQTGNLTVVVFGGALFVLLAYSLSTELFSRNSPTVLLNEAIDLIEDSEIMNLHLLRPYSFTHLPSASSSRRSSPVQSQVVRNPETGNEHLVMRFWVHGRGMDEKDTTMGWIKARWREGKVWVKQAVRDMGGEPVDEQPDVEKVTEQAVVKKEEQGWLSAIFGALRPSLPKQNNLSTPKKNLPLPGTFTSGEGRVDFYRDPDSGTYKMLTLTVDVPGTRKANQRAVLYWSGSTEVAKESILEGKSYRITF</sequence>
<keyword evidence="9" id="KW-0999">Mitochondrion inner membrane</keyword>
<gene>
    <name evidence="11" type="ORF">FFLO_01973</name>
</gene>
<evidence type="ECO:0000256" key="3">
    <source>
        <dbReference type="ARBA" id="ARBA00020726"/>
    </source>
</evidence>
<comment type="caution">
    <text evidence="11">The sequence shown here is derived from an EMBL/GenBank/DDBJ whole genome shotgun (WGS) entry which is preliminary data.</text>
</comment>
<dbReference type="Pfam" id="PF08294">
    <property type="entry name" value="TIM21"/>
    <property type="match status" value="1"/>
</dbReference>
<dbReference type="AlphaFoldDB" id="A0A8K0JQG5"/>
<dbReference type="PANTHER" id="PTHR13032">
    <property type="entry name" value="MITOCHONDRIAL IMPORT INNER MEMBRANE TRANSLOCASE SUBUNIT TIM21"/>
    <property type="match status" value="1"/>
</dbReference>
<evidence type="ECO:0000256" key="8">
    <source>
        <dbReference type="ARBA" id="ARBA00023136"/>
    </source>
</evidence>
<evidence type="ECO:0000256" key="10">
    <source>
        <dbReference type="SAM" id="MobiDB-lite"/>
    </source>
</evidence>
<keyword evidence="8 9" id="KW-0472">Membrane</keyword>
<dbReference type="InterPro" id="IPR013261">
    <property type="entry name" value="Tim21"/>
</dbReference>
<dbReference type="GO" id="GO:0030150">
    <property type="term" value="P:protein import into mitochondrial matrix"/>
    <property type="evidence" value="ECO:0007669"/>
    <property type="project" value="UniProtKB-UniRule"/>
</dbReference>